<reference evidence="3" key="1">
    <citation type="submission" date="2017-02" db="EMBL/GenBank/DDBJ databases">
        <title>Tessaracoccus aquaemaris sp. nov., isolated from the intestine of a Korean rockfish, Sebastes schlegelii, in a marine aquaculture pond.</title>
        <authorList>
            <person name="Tak E.J."/>
            <person name="Bae J.-W."/>
        </authorList>
    </citation>
    <scope>NUCLEOTIDE SEQUENCE [LARGE SCALE GENOMIC DNA]</scope>
    <source>
        <strain evidence="3">NSG39</strain>
    </source>
</reference>
<dbReference type="AlphaFoldDB" id="A0A1Q2CS11"/>
<proteinExistence type="predicted"/>
<dbReference type="RefSeq" id="WP_077687247.1">
    <property type="nucleotide sequence ID" value="NZ_CP019606.1"/>
</dbReference>
<evidence type="ECO:0000313" key="3">
    <source>
        <dbReference type="Proteomes" id="UP000188145"/>
    </source>
</evidence>
<dbReference type="STRING" id="1332264.BW730_16725"/>
<name>A0A1Q2CS11_9ACTN</name>
<organism evidence="2 3">
    <name type="scientific">Tessaracoccus aquimaris</name>
    <dbReference type="NCBI Taxonomy" id="1332264"/>
    <lineage>
        <taxon>Bacteria</taxon>
        <taxon>Bacillati</taxon>
        <taxon>Actinomycetota</taxon>
        <taxon>Actinomycetes</taxon>
        <taxon>Propionibacteriales</taxon>
        <taxon>Propionibacteriaceae</taxon>
        <taxon>Tessaracoccus</taxon>
    </lineage>
</organism>
<dbReference type="KEGG" id="tes:BW730_16725"/>
<keyword evidence="3" id="KW-1185">Reference proteome</keyword>
<protein>
    <recommendedName>
        <fullName evidence="1">Band 7 domain-containing protein</fullName>
    </recommendedName>
</protein>
<dbReference type="OrthoDB" id="3469168at2"/>
<sequence length="340" mass="36361">MATITRFPFIRHLRGTATSHIEFLSDGRARSAGVGASFWFRPLTAAISEIPVDDRELETLIRVRTSDLQEVAAPVTVTYRFADPVQAAARVDFSIDLGSGTWREAPLETVGAMIHSAATAAVTSALTGMTLGELLTRDIVQLAEEANFLMHSDPRLAAIGVEVVGTRLAMLRPDADVERALQTPARERVQQDADKATFERRALAVEREAAIGENELANQISLAKRQEQLIAQKGANSRREAEDAAQADAVRVKAEASRAATLSETRADATRLLGQAEADAEAAKLDAYRDAGRDVMLALALRELAANLPSVEQLVLTPDLLTGLLGKLTGGTGGAGDEAE</sequence>
<evidence type="ECO:0000313" key="2">
    <source>
        <dbReference type="EMBL" id="AQP48892.1"/>
    </source>
</evidence>
<feature type="domain" description="Band 7" evidence="1">
    <location>
        <begin position="32"/>
        <end position="198"/>
    </location>
</feature>
<accession>A0A1Q2CS11</accession>
<dbReference type="Gene3D" id="3.30.479.30">
    <property type="entry name" value="Band 7 domain"/>
    <property type="match status" value="1"/>
</dbReference>
<evidence type="ECO:0000259" key="1">
    <source>
        <dbReference type="Pfam" id="PF01145"/>
    </source>
</evidence>
<dbReference type="InterPro" id="IPR001107">
    <property type="entry name" value="Band_7"/>
</dbReference>
<dbReference type="Pfam" id="PF01145">
    <property type="entry name" value="Band_7"/>
    <property type="match status" value="1"/>
</dbReference>
<dbReference type="InterPro" id="IPR036013">
    <property type="entry name" value="Band_7/SPFH_dom_sf"/>
</dbReference>
<gene>
    <name evidence="2" type="ORF">BW730_16725</name>
</gene>
<dbReference type="Proteomes" id="UP000188145">
    <property type="component" value="Chromosome"/>
</dbReference>
<dbReference type="EMBL" id="CP019606">
    <property type="protein sequence ID" value="AQP48892.1"/>
    <property type="molecule type" value="Genomic_DNA"/>
</dbReference>